<accession>A0A2C6BDN8</accession>
<sequence length="189" mass="22248">MCKPNIDVYHTNDRLKVKNFLETNELIISKDTNWLGKGMYFWDNLSNAKYWKNEKLRKRETTDIKIIKGKIFLEKLLDLTDEETVKYIDDIWSFISKFSEIQKIKIEKAELGRKLDVIFDFYKNIPGKESKIFDYNVIKCLGSYRKNLMGSLDLFSESNLTLSNKVIYSVKENICIGKFEIIDEGGKNE</sequence>
<gene>
    <name evidence="1" type="ORF">CBG59_01135</name>
</gene>
<protein>
    <submittedName>
        <fullName evidence="1">Uncharacterized protein</fullName>
    </submittedName>
</protein>
<dbReference type="Proteomes" id="UP000221852">
    <property type="component" value="Unassembled WGS sequence"/>
</dbReference>
<comment type="caution">
    <text evidence="1">The sequence shown here is derived from an EMBL/GenBank/DDBJ whole genome shotgun (WGS) entry which is preliminary data.</text>
</comment>
<evidence type="ECO:0000313" key="2">
    <source>
        <dbReference type="Proteomes" id="UP000221852"/>
    </source>
</evidence>
<dbReference type="AlphaFoldDB" id="A0A2C6BDN8"/>
<reference evidence="1 2" key="1">
    <citation type="submission" date="2017-06" db="EMBL/GenBank/DDBJ databases">
        <title>Draft genome sequence of Fusobacterium nucleatum subsp. polymorphum KCOM 1330 (=ChDC F330).</title>
        <authorList>
            <person name="Kook J.-K."/>
            <person name="Park S.-N."/>
            <person name="Lim Y.K."/>
            <person name="Roh H."/>
        </authorList>
    </citation>
    <scope>NUCLEOTIDE SEQUENCE [LARGE SCALE GENOMIC DNA]</scope>
    <source>
        <strain evidence="2">KCOM 1330 (ChDC F330)</strain>
    </source>
</reference>
<proteinExistence type="predicted"/>
<evidence type="ECO:0000313" key="1">
    <source>
        <dbReference type="EMBL" id="PHI12489.1"/>
    </source>
</evidence>
<organism evidence="1 2">
    <name type="scientific">Fusobacterium nucleatum subsp. polymorphum</name>
    <name type="common">Fusobacterium polymorphum</name>
    <dbReference type="NCBI Taxonomy" id="76857"/>
    <lineage>
        <taxon>Bacteria</taxon>
        <taxon>Fusobacteriati</taxon>
        <taxon>Fusobacteriota</taxon>
        <taxon>Fusobacteriia</taxon>
        <taxon>Fusobacteriales</taxon>
        <taxon>Fusobacteriaceae</taxon>
        <taxon>Fusobacterium</taxon>
    </lineage>
</organism>
<dbReference type="RefSeq" id="WP_098981525.1">
    <property type="nucleotide sequence ID" value="NZ_CP077116.1"/>
</dbReference>
<dbReference type="EMBL" id="NIRQ01000001">
    <property type="protein sequence ID" value="PHI12489.1"/>
    <property type="molecule type" value="Genomic_DNA"/>
</dbReference>
<name>A0A2C6BDN8_FUSNP</name>